<evidence type="ECO:0000313" key="2">
    <source>
        <dbReference type="EMBL" id="KAL3808200.1"/>
    </source>
</evidence>
<accession>A0ABD3RKW7</accession>
<dbReference type="EMBL" id="JALLPB020000532">
    <property type="protein sequence ID" value="KAL3808200.1"/>
    <property type="molecule type" value="Genomic_DNA"/>
</dbReference>
<sequence>MKRYYYYSLILSPLIWFAASAFQTSSMSNPLHRDDAITMISTTKSGREETIISSRRGVLQASFAAAVTSLVSIPTPADAVCCHNKRQSTLHDKRMQQKLQLRQFRLLPRRGDIVQVGSSSPSHRRGIASAILAPTSGGGGVQCALSALE</sequence>
<feature type="chain" id="PRO_5044889385" description="Secreted protein" evidence="1">
    <location>
        <begin position="22"/>
        <end position="149"/>
    </location>
</feature>
<keyword evidence="1" id="KW-0732">Signal</keyword>
<evidence type="ECO:0000256" key="1">
    <source>
        <dbReference type="SAM" id="SignalP"/>
    </source>
</evidence>
<keyword evidence="3" id="KW-1185">Reference proteome</keyword>
<dbReference type="Proteomes" id="UP001530377">
    <property type="component" value="Unassembled WGS sequence"/>
</dbReference>
<organism evidence="2 3">
    <name type="scientific">Cyclostephanos tholiformis</name>
    <dbReference type="NCBI Taxonomy" id="382380"/>
    <lineage>
        <taxon>Eukaryota</taxon>
        <taxon>Sar</taxon>
        <taxon>Stramenopiles</taxon>
        <taxon>Ochrophyta</taxon>
        <taxon>Bacillariophyta</taxon>
        <taxon>Coscinodiscophyceae</taxon>
        <taxon>Thalassiosirophycidae</taxon>
        <taxon>Stephanodiscales</taxon>
        <taxon>Stephanodiscaceae</taxon>
        <taxon>Cyclostephanos</taxon>
    </lineage>
</organism>
<dbReference type="AlphaFoldDB" id="A0ABD3RKW7"/>
<evidence type="ECO:0008006" key="4">
    <source>
        <dbReference type="Google" id="ProtNLM"/>
    </source>
</evidence>
<name>A0ABD3RKW7_9STRA</name>
<protein>
    <recommendedName>
        <fullName evidence="4">Secreted protein</fullName>
    </recommendedName>
</protein>
<feature type="signal peptide" evidence="1">
    <location>
        <begin position="1"/>
        <end position="21"/>
    </location>
</feature>
<evidence type="ECO:0000313" key="3">
    <source>
        <dbReference type="Proteomes" id="UP001530377"/>
    </source>
</evidence>
<reference evidence="2 3" key="1">
    <citation type="submission" date="2024-10" db="EMBL/GenBank/DDBJ databases">
        <title>Updated reference genomes for cyclostephanoid diatoms.</title>
        <authorList>
            <person name="Roberts W.R."/>
            <person name="Alverson A.J."/>
        </authorList>
    </citation>
    <scope>NUCLEOTIDE SEQUENCE [LARGE SCALE GENOMIC DNA]</scope>
    <source>
        <strain evidence="2 3">AJA228-03</strain>
    </source>
</reference>
<gene>
    <name evidence="2" type="ORF">ACHAXA_007928</name>
</gene>
<proteinExistence type="predicted"/>
<comment type="caution">
    <text evidence="2">The sequence shown here is derived from an EMBL/GenBank/DDBJ whole genome shotgun (WGS) entry which is preliminary data.</text>
</comment>